<name>A0A166BFY1_9AGAM</name>
<dbReference type="EMBL" id="KV428110">
    <property type="protein sequence ID" value="KZT36329.1"/>
    <property type="molecule type" value="Genomic_DNA"/>
</dbReference>
<dbReference type="AlphaFoldDB" id="A0A166BFY1"/>
<accession>A0A166BFY1</accession>
<sequence length="160" mass="17325">MNRFITNPELGSLGYGAEMSDEEWDEWLARLAAALQEPEPEPETRPEPETKIVSQNPPHPADHLENVAHVQHFNEELTLAPILPPGTGPSTHQGQLPPIAPLLQATQPPERSGEPSALTLGVHLDAEHGSNSVGSLNEDLADRDGVWEPSFSSKNASPLK</sequence>
<reference evidence="2 3" key="1">
    <citation type="journal article" date="2016" name="Mol. Biol. Evol.">
        <title>Comparative Genomics of Early-Diverging Mushroom-Forming Fungi Provides Insights into the Origins of Lignocellulose Decay Capabilities.</title>
        <authorList>
            <person name="Nagy L.G."/>
            <person name="Riley R."/>
            <person name="Tritt A."/>
            <person name="Adam C."/>
            <person name="Daum C."/>
            <person name="Floudas D."/>
            <person name="Sun H."/>
            <person name="Yadav J.S."/>
            <person name="Pangilinan J."/>
            <person name="Larsson K.H."/>
            <person name="Matsuura K."/>
            <person name="Barry K."/>
            <person name="Labutti K."/>
            <person name="Kuo R."/>
            <person name="Ohm R.A."/>
            <person name="Bhattacharya S.S."/>
            <person name="Shirouzu T."/>
            <person name="Yoshinaga Y."/>
            <person name="Martin F.M."/>
            <person name="Grigoriev I.V."/>
            <person name="Hibbett D.S."/>
        </authorList>
    </citation>
    <scope>NUCLEOTIDE SEQUENCE [LARGE SCALE GENOMIC DNA]</scope>
    <source>
        <strain evidence="2 3">HHB10207 ss-3</strain>
    </source>
</reference>
<evidence type="ECO:0000256" key="1">
    <source>
        <dbReference type="SAM" id="MobiDB-lite"/>
    </source>
</evidence>
<feature type="compositionally biased region" description="Polar residues" evidence="1">
    <location>
        <begin position="150"/>
        <end position="160"/>
    </location>
</feature>
<evidence type="ECO:0000313" key="2">
    <source>
        <dbReference type="EMBL" id="KZT36329.1"/>
    </source>
</evidence>
<proteinExistence type="predicted"/>
<evidence type="ECO:0000313" key="3">
    <source>
        <dbReference type="Proteomes" id="UP000076798"/>
    </source>
</evidence>
<dbReference type="Proteomes" id="UP000076798">
    <property type="component" value="Unassembled WGS sequence"/>
</dbReference>
<organism evidence="2 3">
    <name type="scientific">Sistotremastrum suecicum HHB10207 ss-3</name>
    <dbReference type="NCBI Taxonomy" id="1314776"/>
    <lineage>
        <taxon>Eukaryota</taxon>
        <taxon>Fungi</taxon>
        <taxon>Dikarya</taxon>
        <taxon>Basidiomycota</taxon>
        <taxon>Agaricomycotina</taxon>
        <taxon>Agaricomycetes</taxon>
        <taxon>Sistotremastrales</taxon>
        <taxon>Sistotremastraceae</taxon>
        <taxon>Sistotremastrum</taxon>
    </lineage>
</organism>
<feature type="region of interest" description="Disordered" evidence="1">
    <location>
        <begin position="80"/>
        <end position="160"/>
    </location>
</feature>
<keyword evidence="3" id="KW-1185">Reference proteome</keyword>
<feature type="region of interest" description="Disordered" evidence="1">
    <location>
        <begin position="35"/>
        <end position="63"/>
    </location>
</feature>
<gene>
    <name evidence="2" type="ORF">SISSUDRAFT_1130429</name>
</gene>
<protein>
    <submittedName>
        <fullName evidence="2">Uncharacterized protein</fullName>
    </submittedName>
</protein>